<dbReference type="InterPro" id="IPR029151">
    <property type="entry name" value="Sensor-like_sf"/>
</dbReference>
<name>A0AAW7ZET2_9FIRM</name>
<reference evidence="2" key="1">
    <citation type="journal article" date="2023" name="J. Hazard. Mater.">
        <title>Anaerobic biodegradation of pyrene and benzo[a]pyrene by a new sulfate-reducing Desulforamulus aquiferis strain DSA.</title>
        <authorList>
            <person name="Zhang Z."/>
            <person name="Sun J."/>
            <person name="Gong X."/>
            <person name="Wang C."/>
            <person name="Wang H."/>
        </authorList>
    </citation>
    <scope>NUCLEOTIDE SEQUENCE</scope>
    <source>
        <strain evidence="2">DSA</strain>
    </source>
</reference>
<sequence length="403" mass="46124">MTVHNQLEIKSIISDKQIITHFQPLISIRKKSVLGVEALSRSIYENEIIPPDILFKAAAKENLTVELDRLCREKAFENFARSFPTGEDQLLFFNLNTSILKTPLVGSGHIVNFVKYYGINPKNVVIEIIESDTDDILALQRFIELYRGFGFLIALDDVGAGCSNLDRIIITKPDIIKFDRALISGIHNFFYKQEICRALINLSRKIGALVVAEGVEEEREVITCLDLGVDILQGYYFMKPMTITDDRNLRILNQRIEGIVEKFKSYKLKKIDFERNRRIYFEQLLEDARNDLSALKAEEMNALLSKVAECPSVECIYVLDNAGIQVSETVCNQRELNRNAIFYPAKRGTDHSLRDFYYLLSSNEQEFYFSDPYISMASGSLTITGSARMQNQPLILCIDFIYD</sequence>
<dbReference type="InterPro" id="IPR001633">
    <property type="entry name" value="EAL_dom"/>
</dbReference>
<dbReference type="CDD" id="cd18773">
    <property type="entry name" value="PDC1_HK_sensor"/>
    <property type="match status" value="1"/>
</dbReference>
<dbReference type="SUPFAM" id="SSF103190">
    <property type="entry name" value="Sensory domain-like"/>
    <property type="match status" value="1"/>
</dbReference>
<dbReference type="InterPro" id="IPR050706">
    <property type="entry name" value="Cyclic-di-GMP_PDE-like"/>
</dbReference>
<evidence type="ECO:0000313" key="2">
    <source>
        <dbReference type="EMBL" id="MDO7787798.1"/>
    </source>
</evidence>
<protein>
    <submittedName>
        <fullName evidence="2">EAL domain-containing protein</fullName>
    </submittedName>
</protein>
<dbReference type="RefSeq" id="WP_304543143.1">
    <property type="nucleotide sequence ID" value="NZ_JARPTC010000016.1"/>
</dbReference>
<dbReference type="InterPro" id="IPR035919">
    <property type="entry name" value="EAL_sf"/>
</dbReference>
<proteinExistence type="predicted"/>
<evidence type="ECO:0000259" key="1">
    <source>
        <dbReference type="PROSITE" id="PS50883"/>
    </source>
</evidence>
<dbReference type="Proteomes" id="UP001172911">
    <property type="component" value="Unassembled WGS sequence"/>
</dbReference>
<dbReference type="SMART" id="SM00052">
    <property type="entry name" value="EAL"/>
    <property type="match status" value="1"/>
</dbReference>
<dbReference type="PANTHER" id="PTHR33121">
    <property type="entry name" value="CYCLIC DI-GMP PHOSPHODIESTERASE PDEF"/>
    <property type="match status" value="1"/>
</dbReference>
<gene>
    <name evidence="2" type="ORF">P6N53_11265</name>
</gene>
<dbReference type="Pfam" id="PF00563">
    <property type="entry name" value="EAL"/>
    <property type="match status" value="1"/>
</dbReference>
<dbReference type="PROSITE" id="PS50883">
    <property type="entry name" value="EAL"/>
    <property type="match status" value="1"/>
</dbReference>
<organism evidence="2 3">
    <name type="scientific">Desulforamulus aquiferis</name>
    <dbReference type="NCBI Taxonomy" id="1397668"/>
    <lineage>
        <taxon>Bacteria</taxon>
        <taxon>Bacillati</taxon>
        <taxon>Bacillota</taxon>
        <taxon>Clostridia</taxon>
        <taxon>Eubacteriales</taxon>
        <taxon>Peptococcaceae</taxon>
        <taxon>Desulforamulus</taxon>
    </lineage>
</organism>
<evidence type="ECO:0000313" key="3">
    <source>
        <dbReference type="Proteomes" id="UP001172911"/>
    </source>
</evidence>
<dbReference type="EMBL" id="JARPTC010000016">
    <property type="protein sequence ID" value="MDO7787798.1"/>
    <property type="molecule type" value="Genomic_DNA"/>
</dbReference>
<dbReference type="AlphaFoldDB" id="A0AAW7ZET2"/>
<feature type="domain" description="EAL" evidence="1">
    <location>
        <begin position="2"/>
        <end position="254"/>
    </location>
</feature>
<keyword evidence="3" id="KW-1185">Reference proteome</keyword>
<accession>A0AAW7ZET2</accession>
<dbReference type="GO" id="GO:0071111">
    <property type="term" value="F:cyclic-guanylate-specific phosphodiesterase activity"/>
    <property type="evidence" value="ECO:0007669"/>
    <property type="project" value="InterPro"/>
</dbReference>
<dbReference type="SUPFAM" id="SSF141868">
    <property type="entry name" value="EAL domain-like"/>
    <property type="match status" value="1"/>
</dbReference>
<dbReference type="PANTHER" id="PTHR33121:SF76">
    <property type="entry name" value="SIGNALING PROTEIN"/>
    <property type="match status" value="1"/>
</dbReference>
<reference evidence="2" key="2">
    <citation type="submission" date="2023-03" db="EMBL/GenBank/DDBJ databases">
        <authorList>
            <person name="Zhang Z."/>
        </authorList>
    </citation>
    <scope>NUCLEOTIDE SEQUENCE</scope>
    <source>
        <strain evidence="2">DSA</strain>
    </source>
</reference>
<dbReference type="CDD" id="cd01948">
    <property type="entry name" value="EAL"/>
    <property type="match status" value="1"/>
</dbReference>
<comment type="caution">
    <text evidence="2">The sequence shown here is derived from an EMBL/GenBank/DDBJ whole genome shotgun (WGS) entry which is preliminary data.</text>
</comment>
<dbReference type="Gene3D" id="3.30.450.20">
    <property type="entry name" value="PAS domain"/>
    <property type="match status" value="1"/>
</dbReference>
<dbReference type="Gene3D" id="3.20.20.450">
    <property type="entry name" value="EAL domain"/>
    <property type="match status" value="1"/>
</dbReference>